<dbReference type="InterPro" id="IPR009908">
    <property type="entry name" value="Methylamine_util_MauE"/>
</dbReference>
<keyword evidence="8" id="KW-1185">Reference proteome</keyword>
<organism evidence="7 8">
    <name type="scientific">Flavivirga jejuensis</name>
    <dbReference type="NCBI Taxonomy" id="870487"/>
    <lineage>
        <taxon>Bacteria</taxon>
        <taxon>Pseudomonadati</taxon>
        <taxon>Bacteroidota</taxon>
        <taxon>Flavobacteriia</taxon>
        <taxon>Flavobacteriales</taxon>
        <taxon>Flavobacteriaceae</taxon>
        <taxon>Flavivirga</taxon>
    </lineage>
</organism>
<name>A0ABT8WUM9_9FLAO</name>
<proteinExistence type="predicted"/>
<reference evidence="7" key="1">
    <citation type="submission" date="2023-07" db="EMBL/GenBank/DDBJ databases">
        <title>Two novel species in the genus Flavivirga.</title>
        <authorList>
            <person name="Kwon K."/>
        </authorList>
    </citation>
    <scope>NUCLEOTIDE SEQUENCE</scope>
    <source>
        <strain evidence="7">KACC 14158</strain>
    </source>
</reference>
<protein>
    <submittedName>
        <fullName evidence="7">DoxX family protein</fullName>
    </submittedName>
</protein>
<evidence type="ECO:0000313" key="8">
    <source>
        <dbReference type="Proteomes" id="UP001176806"/>
    </source>
</evidence>
<dbReference type="RefSeq" id="WP_303304226.1">
    <property type="nucleotide sequence ID" value="NZ_BAABDA010000011.1"/>
</dbReference>
<keyword evidence="2 5" id="KW-0812">Transmembrane</keyword>
<feature type="transmembrane region" description="Helical" evidence="5">
    <location>
        <begin position="53"/>
        <end position="71"/>
    </location>
</feature>
<evidence type="ECO:0000259" key="6">
    <source>
        <dbReference type="Pfam" id="PF07291"/>
    </source>
</evidence>
<gene>
    <name evidence="7" type="ORF">Q4Q40_22060</name>
</gene>
<comment type="caution">
    <text evidence="7">The sequence shown here is derived from an EMBL/GenBank/DDBJ whole genome shotgun (WGS) entry which is preliminary data.</text>
</comment>
<feature type="transmembrane region" description="Helical" evidence="5">
    <location>
        <begin position="144"/>
        <end position="162"/>
    </location>
</feature>
<evidence type="ECO:0000256" key="4">
    <source>
        <dbReference type="ARBA" id="ARBA00023136"/>
    </source>
</evidence>
<evidence type="ECO:0000256" key="2">
    <source>
        <dbReference type="ARBA" id="ARBA00022692"/>
    </source>
</evidence>
<dbReference type="Pfam" id="PF07291">
    <property type="entry name" value="MauE"/>
    <property type="match status" value="1"/>
</dbReference>
<evidence type="ECO:0000256" key="3">
    <source>
        <dbReference type="ARBA" id="ARBA00022989"/>
    </source>
</evidence>
<evidence type="ECO:0000256" key="1">
    <source>
        <dbReference type="ARBA" id="ARBA00004141"/>
    </source>
</evidence>
<accession>A0ABT8WUM9</accession>
<sequence>MNIYSKHKTILLECIYILYIVLFVYAAISKFLVFDEFMIQIGQSPVLTTYAGWLAWIVPSIEILIALMLIIPRFRLLALYAAFTLMAMFTTYIVIILNFSDHIPCSCGGVLEKLDWTEHLIFNIIYVVLAFIGIIIIRKKPYPSLFFCMVCGIGFIALLFTLSEKGLHRDNSFIRRFPGHPAIKAKALDLTYNSYYIAGADAGQIYLGNFTAPLNLMILDTSLQKKQEIRLALDQDSLLFQFVQLRVIPPYFFLVDGITPYISRGNTTDWKAHSIMDKPAYFSKVTPIDSASLAIQSVSSRTKENVLGKISLSDTSKVTFSYNLLQRQIDGLFDTDGVLQYNHQLQKLVYTYFYRNQYIVADKDLQLNFFGKTIDTISRAQIKVGTITSKNQQKLAAPALLVNKYSATYGSYLFVNSKLIGRYESIDIWKQASIIDVYNLMDNTYEFSFYVYNIGKDTLKTFRVLNDKFIGLIGNHIVTYQLNRNRFKNLLPVSKDNF</sequence>
<feature type="transmembrane region" description="Helical" evidence="5">
    <location>
        <begin position="78"/>
        <end position="100"/>
    </location>
</feature>
<keyword evidence="4 5" id="KW-0472">Membrane</keyword>
<feature type="domain" description="Methylamine utilisation protein MauE" evidence="6">
    <location>
        <begin position="9"/>
        <end position="135"/>
    </location>
</feature>
<feature type="transmembrane region" description="Helical" evidence="5">
    <location>
        <begin position="12"/>
        <end position="33"/>
    </location>
</feature>
<feature type="transmembrane region" description="Helical" evidence="5">
    <location>
        <begin position="120"/>
        <end position="137"/>
    </location>
</feature>
<dbReference type="Proteomes" id="UP001176806">
    <property type="component" value="Unassembled WGS sequence"/>
</dbReference>
<dbReference type="EMBL" id="JAUOEL010000009">
    <property type="protein sequence ID" value="MDO5976895.1"/>
    <property type="molecule type" value="Genomic_DNA"/>
</dbReference>
<comment type="subcellular location">
    <subcellularLocation>
        <location evidence="1">Membrane</location>
        <topology evidence="1">Multi-pass membrane protein</topology>
    </subcellularLocation>
</comment>
<evidence type="ECO:0000256" key="5">
    <source>
        <dbReference type="SAM" id="Phobius"/>
    </source>
</evidence>
<evidence type="ECO:0000313" key="7">
    <source>
        <dbReference type="EMBL" id="MDO5976895.1"/>
    </source>
</evidence>
<keyword evidence="3 5" id="KW-1133">Transmembrane helix</keyword>